<comment type="caution">
    <text evidence="1">The sequence shown here is derived from an EMBL/GenBank/DDBJ whole genome shotgun (WGS) entry which is preliminary data.</text>
</comment>
<gene>
    <name evidence="1" type="ORF">SM611_31140</name>
</gene>
<keyword evidence="2" id="KW-1185">Reference proteome</keyword>
<sequence length="52" mass="5310">MKESGKPHATVVYLGPVTADPSIKNKRIDLLAGVQGEADCPPGGAEPGSPPR</sequence>
<protein>
    <submittedName>
        <fullName evidence="1">Uncharacterized protein</fullName>
    </submittedName>
</protein>
<evidence type="ECO:0000313" key="1">
    <source>
        <dbReference type="EMBL" id="MFA1543406.1"/>
    </source>
</evidence>
<organism evidence="1 2">
    <name type="scientific">Actinomadura monticuli</name>
    <dbReference type="NCBI Taxonomy" id="3097367"/>
    <lineage>
        <taxon>Bacteria</taxon>
        <taxon>Bacillati</taxon>
        <taxon>Actinomycetota</taxon>
        <taxon>Actinomycetes</taxon>
        <taxon>Streptosporangiales</taxon>
        <taxon>Thermomonosporaceae</taxon>
        <taxon>Actinomadura</taxon>
    </lineage>
</organism>
<reference evidence="1 2" key="1">
    <citation type="submission" date="2023-11" db="EMBL/GenBank/DDBJ databases">
        <title>Actinomadura monticuli sp. nov., isolated from volcanic ash.</title>
        <authorList>
            <person name="Lee S.D."/>
            <person name="Yang H."/>
            <person name="Kim I.S."/>
        </authorList>
    </citation>
    <scope>NUCLEOTIDE SEQUENCE [LARGE SCALE GENOMIC DNA]</scope>
    <source>
        <strain evidence="1 2">DLS-62</strain>
    </source>
</reference>
<name>A0ABV4QL58_9ACTN</name>
<proteinExistence type="predicted"/>
<dbReference type="EMBL" id="JAXCEI010000018">
    <property type="protein sequence ID" value="MFA1543406.1"/>
    <property type="molecule type" value="Genomic_DNA"/>
</dbReference>
<dbReference type="RefSeq" id="WP_371953906.1">
    <property type="nucleotide sequence ID" value="NZ_JAXCEI010000018.1"/>
</dbReference>
<dbReference type="Proteomes" id="UP001569963">
    <property type="component" value="Unassembled WGS sequence"/>
</dbReference>
<evidence type="ECO:0000313" key="2">
    <source>
        <dbReference type="Proteomes" id="UP001569963"/>
    </source>
</evidence>
<accession>A0ABV4QL58</accession>